<dbReference type="Pfam" id="PF03168">
    <property type="entry name" value="LEA_2"/>
    <property type="match status" value="1"/>
</dbReference>
<dbReference type="GO" id="GO:0098542">
    <property type="term" value="P:defense response to other organism"/>
    <property type="evidence" value="ECO:0007669"/>
    <property type="project" value="InterPro"/>
</dbReference>
<feature type="domain" description="Late embryogenesis abundant protein LEA-2 subgroup" evidence="6">
    <location>
        <begin position="98"/>
        <end position="193"/>
    </location>
</feature>
<dbReference type="OrthoDB" id="1889094at2759"/>
<keyword evidence="3 5" id="KW-1133">Transmembrane helix</keyword>
<dbReference type="Proteomes" id="UP000283530">
    <property type="component" value="Unassembled WGS sequence"/>
</dbReference>
<dbReference type="PANTHER" id="PTHR31415">
    <property type="entry name" value="OS05G0367900 PROTEIN"/>
    <property type="match status" value="1"/>
</dbReference>
<evidence type="ECO:0000313" key="8">
    <source>
        <dbReference type="Proteomes" id="UP000283530"/>
    </source>
</evidence>
<keyword evidence="2 5" id="KW-0812">Transmembrane</keyword>
<evidence type="ECO:0000256" key="3">
    <source>
        <dbReference type="ARBA" id="ARBA00022989"/>
    </source>
</evidence>
<sequence length="225" mass="25853">MAEAKQVPLNGAYYGPPIPPQQNNHPHRPRHYCCGPCCVLTILIKIIITIIIILGIAALVLWLIYRPQRMKVYVSHASLTQFNLTNDNILNYNLTVDISFRNPNKKIGFYYDKLEARAYYDGNRFASVMLPSFYQGHKTTDRKGVVFHGQNFIGLDGSDREDFNLEKAAGSFEIDVEIYTRMRFKIGSLKTNRYKPKFECELRLPLSNESSPVRFFGGKKCDVDF</sequence>
<keyword evidence="4 5" id="KW-0472">Membrane</keyword>
<evidence type="ECO:0000256" key="5">
    <source>
        <dbReference type="SAM" id="Phobius"/>
    </source>
</evidence>
<keyword evidence="8" id="KW-1185">Reference proteome</keyword>
<gene>
    <name evidence="7" type="ORF">CKAN_02650300</name>
</gene>
<dbReference type="InterPro" id="IPR044839">
    <property type="entry name" value="NDR1-like"/>
</dbReference>
<dbReference type="PANTHER" id="PTHR31415:SF4">
    <property type="entry name" value="NDR1_HIN1-LIKE PROTEIN 3"/>
    <property type="match status" value="1"/>
</dbReference>
<dbReference type="AlphaFoldDB" id="A0A443Q240"/>
<organism evidence="7 8">
    <name type="scientific">Cinnamomum micranthum f. kanehirae</name>
    <dbReference type="NCBI Taxonomy" id="337451"/>
    <lineage>
        <taxon>Eukaryota</taxon>
        <taxon>Viridiplantae</taxon>
        <taxon>Streptophyta</taxon>
        <taxon>Embryophyta</taxon>
        <taxon>Tracheophyta</taxon>
        <taxon>Spermatophyta</taxon>
        <taxon>Magnoliopsida</taxon>
        <taxon>Magnoliidae</taxon>
        <taxon>Laurales</taxon>
        <taxon>Lauraceae</taxon>
        <taxon>Cinnamomum</taxon>
    </lineage>
</organism>
<feature type="transmembrane region" description="Helical" evidence="5">
    <location>
        <begin position="42"/>
        <end position="65"/>
    </location>
</feature>
<comment type="subcellular location">
    <subcellularLocation>
        <location evidence="1">Membrane</location>
        <topology evidence="1">Single-pass membrane protein</topology>
    </subcellularLocation>
</comment>
<evidence type="ECO:0000259" key="6">
    <source>
        <dbReference type="Pfam" id="PF03168"/>
    </source>
</evidence>
<dbReference type="GO" id="GO:0005886">
    <property type="term" value="C:plasma membrane"/>
    <property type="evidence" value="ECO:0007669"/>
    <property type="project" value="TreeGrafter"/>
</dbReference>
<dbReference type="GO" id="GO:0009506">
    <property type="term" value="C:plasmodesma"/>
    <property type="evidence" value="ECO:0007669"/>
    <property type="project" value="TreeGrafter"/>
</dbReference>
<evidence type="ECO:0000256" key="2">
    <source>
        <dbReference type="ARBA" id="ARBA00022692"/>
    </source>
</evidence>
<evidence type="ECO:0000256" key="1">
    <source>
        <dbReference type="ARBA" id="ARBA00004167"/>
    </source>
</evidence>
<protein>
    <submittedName>
        <fullName evidence="7">Protein YLS9-like protein</fullName>
    </submittedName>
</protein>
<comment type="caution">
    <text evidence="7">The sequence shown here is derived from an EMBL/GenBank/DDBJ whole genome shotgun (WGS) entry which is preliminary data.</text>
</comment>
<reference evidence="7 8" key="1">
    <citation type="journal article" date="2019" name="Nat. Plants">
        <title>Stout camphor tree genome fills gaps in understanding of flowering plant genome evolution.</title>
        <authorList>
            <person name="Chaw S.M."/>
            <person name="Liu Y.C."/>
            <person name="Wu Y.W."/>
            <person name="Wang H.Y."/>
            <person name="Lin C.I."/>
            <person name="Wu C.S."/>
            <person name="Ke H.M."/>
            <person name="Chang L.Y."/>
            <person name="Hsu C.Y."/>
            <person name="Yang H.T."/>
            <person name="Sudianto E."/>
            <person name="Hsu M.H."/>
            <person name="Wu K.P."/>
            <person name="Wang L.N."/>
            <person name="Leebens-Mack J.H."/>
            <person name="Tsai I.J."/>
        </authorList>
    </citation>
    <scope>NUCLEOTIDE SEQUENCE [LARGE SCALE GENOMIC DNA]</scope>
    <source>
        <strain evidence="8">cv. Chaw 1501</strain>
        <tissue evidence="7">Young leaves</tissue>
    </source>
</reference>
<accession>A0A443Q240</accession>
<dbReference type="EMBL" id="QPKB01000012">
    <property type="protein sequence ID" value="RWR97091.1"/>
    <property type="molecule type" value="Genomic_DNA"/>
</dbReference>
<name>A0A443Q240_9MAGN</name>
<proteinExistence type="predicted"/>
<evidence type="ECO:0000256" key="4">
    <source>
        <dbReference type="ARBA" id="ARBA00023136"/>
    </source>
</evidence>
<dbReference type="InterPro" id="IPR004864">
    <property type="entry name" value="LEA_2"/>
</dbReference>
<evidence type="ECO:0000313" key="7">
    <source>
        <dbReference type="EMBL" id="RWR97091.1"/>
    </source>
</evidence>